<evidence type="ECO:0000259" key="5">
    <source>
        <dbReference type="Pfam" id="PF01266"/>
    </source>
</evidence>
<accession>A0ABN0ZQC2</accession>
<dbReference type="SUPFAM" id="SSF51905">
    <property type="entry name" value="FAD/NAD(P)-binding domain"/>
    <property type="match status" value="1"/>
</dbReference>
<evidence type="ECO:0000256" key="2">
    <source>
        <dbReference type="ARBA" id="ARBA00009410"/>
    </source>
</evidence>
<name>A0ABN0ZQC2_9BACI</name>
<evidence type="ECO:0000256" key="4">
    <source>
        <dbReference type="ARBA" id="ARBA00023002"/>
    </source>
</evidence>
<dbReference type="PANTHER" id="PTHR13847">
    <property type="entry name" value="SARCOSINE DEHYDROGENASE-RELATED"/>
    <property type="match status" value="1"/>
</dbReference>
<keyword evidence="4" id="KW-0560">Oxidoreductase</keyword>
<dbReference type="Pfam" id="PF01266">
    <property type="entry name" value="DAO"/>
    <property type="match status" value="1"/>
</dbReference>
<reference evidence="6 7" key="1">
    <citation type="journal article" date="2019" name="Int. J. Syst. Evol. Microbiol.">
        <title>The Global Catalogue of Microorganisms (GCM) 10K type strain sequencing project: providing services to taxonomists for standard genome sequencing and annotation.</title>
        <authorList>
            <consortium name="The Broad Institute Genomics Platform"/>
            <consortium name="The Broad Institute Genome Sequencing Center for Infectious Disease"/>
            <person name="Wu L."/>
            <person name="Ma J."/>
        </authorList>
    </citation>
    <scope>NUCLEOTIDE SEQUENCE [LARGE SCALE GENOMIC DNA]</scope>
    <source>
        <strain evidence="6 7">JCM 14193</strain>
    </source>
</reference>
<evidence type="ECO:0000313" key="7">
    <source>
        <dbReference type="Proteomes" id="UP001500740"/>
    </source>
</evidence>
<dbReference type="InterPro" id="IPR036188">
    <property type="entry name" value="FAD/NAD-bd_sf"/>
</dbReference>
<sequence length="366" mass="39926">MAQYLIIGAGILGASTAFHLAKAGQDVTLIDHENQGEATRAAAGIISPWLSQKRHEKLYEVIKNGAAYYPKLIEQLKEIGMTNTSYARVGSLHLHKSDEKLKKMLEDVQARREASPEVGEVTQLTDKQVAQAVPVMSDRMGAVEIGGGGRVNGATLRHALVQGAEYYGATVIKGYAKLNQTGKKVTVNEDLYEPEQIIVTNGAWACELLKHCGISFPVTSTKTQIVYLNMPHEKTGEWPVVMLPNNKYIVGFDEGRIAVGAEHEVNEDFKPNIKVKSVFDILKVAFKFAPGLEEADLIETRVGFRPQVEKQQPVFGFLPDAPHLYIANGLGASGITSGPFLGAEITRQLLGETLTLDPALYDITSL</sequence>
<dbReference type="Gene3D" id="3.50.50.60">
    <property type="entry name" value="FAD/NAD(P)-binding domain"/>
    <property type="match status" value="1"/>
</dbReference>
<evidence type="ECO:0000313" key="6">
    <source>
        <dbReference type="EMBL" id="GAA0454118.1"/>
    </source>
</evidence>
<comment type="similarity">
    <text evidence="2">Belongs to the DadA oxidoreductase family.</text>
</comment>
<dbReference type="Gene3D" id="3.30.9.10">
    <property type="entry name" value="D-Amino Acid Oxidase, subunit A, domain 2"/>
    <property type="match status" value="1"/>
</dbReference>
<organism evidence="6 7">
    <name type="scientific">Alkalibacillus silvisoli</name>
    <dbReference type="NCBI Taxonomy" id="392823"/>
    <lineage>
        <taxon>Bacteria</taxon>
        <taxon>Bacillati</taxon>
        <taxon>Bacillota</taxon>
        <taxon>Bacilli</taxon>
        <taxon>Bacillales</taxon>
        <taxon>Bacillaceae</taxon>
        <taxon>Alkalibacillus</taxon>
    </lineage>
</organism>
<dbReference type="EMBL" id="BAAACZ010000005">
    <property type="protein sequence ID" value="GAA0454118.1"/>
    <property type="molecule type" value="Genomic_DNA"/>
</dbReference>
<protein>
    <submittedName>
        <fullName evidence="6">FAD-binding oxidoreductase</fullName>
    </submittedName>
</protein>
<comment type="cofactor">
    <cofactor evidence="1">
        <name>FAD</name>
        <dbReference type="ChEBI" id="CHEBI:57692"/>
    </cofactor>
</comment>
<dbReference type="Proteomes" id="UP001500740">
    <property type="component" value="Unassembled WGS sequence"/>
</dbReference>
<evidence type="ECO:0000256" key="1">
    <source>
        <dbReference type="ARBA" id="ARBA00001974"/>
    </source>
</evidence>
<dbReference type="PANTHER" id="PTHR13847:SF286">
    <property type="entry name" value="D-AMINO ACID DEHYDROGENASE"/>
    <property type="match status" value="1"/>
</dbReference>
<keyword evidence="7" id="KW-1185">Reference proteome</keyword>
<gene>
    <name evidence="6" type="ORF">GCM10008935_06180</name>
</gene>
<keyword evidence="3" id="KW-0285">Flavoprotein</keyword>
<proteinExistence type="inferred from homology"/>
<evidence type="ECO:0000256" key="3">
    <source>
        <dbReference type="ARBA" id="ARBA00022630"/>
    </source>
</evidence>
<dbReference type="InterPro" id="IPR006076">
    <property type="entry name" value="FAD-dep_OxRdtase"/>
</dbReference>
<dbReference type="RefSeq" id="WP_343781713.1">
    <property type="nucleotide sequence ID" value="NZ_BAAACZ010000005.1"/>
</dbReference>
<comment type="caution">
    <text evidence="6">The sequence shown here is derived from an EMBL/GenBank/DDBJ whole genome shotgun (WGS) entry which is preliminary data.</text>
</comment>
<feature type="domain" description="FAD dependent oxidoreductase" evidence="5">
    <location>
        <begin position="4"/>
        <end position="347"/>
    </location>
</feature>
<dbReference type="SUPFAM" id="SSF54373">
    <property type="entry name" value="FAD-linked reductases, C-terminal domain"/>
    <property type="match status" value="1"/>
</dbReference>